<feature type="domain" description="M23ase beta-sheet core" evidence="4">
    <location>
        <begin position="312"/>
        <end position="406"/>
    </location>
</feature>
<accession>A0A1F6BW22</accession>
<sequence length="444" mass="48300">MSARAAIFLSLSIVFVFLYAPVTHAQTAADLQSQIDANNRQLDVLKTDIAAFQKQLDDIGEKKSTLQSTISSLALSQKQLSTQIQITQNKIASANLQIRQLTLSIGNKETSIASGQQAVAKALRKVAENEQTPLISNLISAHTLGEAWQMTDEIIQFNRALTQNIDNLRAVRAVLTNNRDEVTKVKASLVLLQNDLTLQKRSVDANKVAQQKLLVDTKNQESNYQKLIAQKQAAEKSFEQELLNLQSQLNLIVHPNLLPKVGSGVLAWPFSNAFMFTCTQRKKVFGNLFCITQYFGNTPFSTANAQVYNGHGHNAIDIAAPIGTPVYAALSGTVLDTGNTDLVPGCYSFGKWVMVIHGNGLSTLYSHLSSIDVMKGQQVNTKQIVGLSGMTGYATGPHLHFGVYATEGTQVMTLKQFRGVAGGCANAKMPVATLTAYLNPLSYL</sequence>
<evidence type="ECO:0000259" key="4">
    <source>
        <dbReference type="Pfam" id="PF01551"/>
    </source>
</evidence>
<dbReference type="Proteomes" id="UP000179014">
    <property type="component" value="Unassembled WGS sequence"/>
</dbReference>
<dbReference type="Gene3D" id="6.10.250.3150">
    <property type="match status" value="1"/>
</dbReference>
<dbReference type="PANTHER" id="PTHR21666:SF289">
    <property type="entry name" value="L-ALA--D-GLU ENDOPEPTIDASE"/>
    <property type="match status" value="1"/>
</dbReference>
<evidence type="ECO:0000313" key="5">
    <source>
        <dbReference type="EMBL" id="OGG41119.1"/>
    </source>
</evidence>
<keyword evidence="1 3" id="KW-0732">Signal</keyword>
<gene>
    <name evidence="5" type="ORF">A2118_00435</name>
</gene>
<dbReference type="Gene3D" id="2.70.70.10">
    <property type="entry name" value="Glucose Permease (Domain IIA)"/>
    <property type="match status" value="1"/>
</dbReference>
<reference evidence="5 6" key="1">
    <citation type="journal article" date="2016" name="Nat. Commun.">
        <title>Thousands of microbial genomes shed light on interconnected biogeochemical processes in an aquifer system.</title>
        <authorList>
            <person name="Anantharaman K."/>
            <person name="Brown C.T."/>
            <person name="Hug L.A."/>
            <person name="Sharon I."/>
            <person name="Castelle C.J."/>
            <person name="Probst A.J."/>
            <person name="Thomas B.C."/>
            <person name="Singh A."/>
            <person name="Wilkins M.J."/>
            <person name="Karaoz U."/>
            <person name="Brodie E.L."/>
            <person name="Williams K.H."/>
            <person name="Hubbard S.S."/>
            <person name="Banfield J.F."/>
        </authorList>
    </citation>
    <scope>NUCLEOTIDE SEQUENCE [LARGE SCALE GENOMIC DNA]</scope>
</reference>
<feature type="coiled-coil region" evidence="2">
    <location>
        <begin position="28"/>
        <end position="62"/>
    </location>
</feature>
<dbReference type="STRING" id="1798474.A2118_00435"/>
<name>A0A1F6BW22_9BACT</name>
<dbReference type="CDD" id="cd12797">
    <property type="entry name" value="M23_peptidase"/>
    <property type="match status" value="1"/>
</dbReference>
<organism evidence="5 6">
    <name type="scientific">Candidatus Kaiserbacteria bacterium GWA2_50_9</name>
    <dbReference type="NCBI Taxonomy" id="1798474"/>
    <lineage>
        <taxon>Bacteria</taxon>
        <taxon>Candidatus Kaiseribacteriota</taxon>
    </lineage>
</organism>
<dbReference type="InterPro" id="IPR011055">
    <property type="entry name" value="Dup_hybrid_motif"/>
</dbReference>
<dbReference type="AlphaFoldDB" id="A0A1F6BW22"/>
<keyword evidence="2" id="KW-0175">Coiled coil</keyword>
<dbReference type="InterPro" id="IPR050570">
    <property type="entry name" value="Cell_wall_metabolism_enzyme"/>
</dbReference>
<evidence type="ECO:0000313" key="6">
    <source>
        <dbReference type="Proteomes" id="UP000179014"/>
    </source>
</evidence>
<evidence type="ECO:0000256" key="2">
    <source>
        <dbReference type="SAM" id="Coils"/>
    </source>
</evidence>
<dbReference type="EMBL" id="MFKN01000011">
    <property type="protein sequence ID" value="OGG41119.1"/>
    <property type="molecule type" value="Genomic_DNA"/>
</dbReference>
<feature type="signal peptide" evidence="3">
    <location>
        <begin position="1"/>
        <end position="25"/>
    </location>
</feature>
<protein>
    <recommendedName>
        <fullName evidence="4">M23ase beta-sheet core domain-containing protein</fullName>
    </recommendedName>
</protein>
<dbReference type="SUPFAM" id="SSF51261">
    <property type="entry name" value="Duplicated hybrid motif"/>
    <property type="match status" value="1"/>
</dbReference>
<dbReference type="PANTHER" id="PTHR21666">
    <property type="entry name" value="PEPTIDASE-RELATED"/>
    <property type="match status" value="1"/>
</dbReference>
<evidence type="ECO:0000256" key="1">
    <source>
        <dbReference type="ARBA" id="ARBA00022729"/>
    </source>
</evidence>
<feature type="coiled-coil region" evidence="2">
    <location>
        <begin position="217"/>
        <end position="248"/>
    </location>
</feature>
<dbReference type="GO" id="GO:0004222">
    <property type="term" value="F:metalloendopeptidase activity"/>
    <property type="evidence" value="ECO:0007669"/>
    <property type="project" value="TreeGrafter"/>
</dbReference>
<comment type="caution">
    <text evidence="5">The sequence shown here is derived from an EMBL/GenBank/DDBJ whole genome shotgun (WGS) entry which is preliminary data.</text>
</comment>
<dbReference type="InterPro" id="IPR016047">
    <property type="entry name" value="M23ase_b-sheet_dom"/>
</dbReference>
<dbReference type="Pfam" id="PF01551">
    <property type="entry name" value="Peptidase_M23"/>
    <property type="match status" value="1"/>
</dbReference>
<proteinExistence type="predicted"/>
<evidence type="ECO:0000256" key="3">
    <source>
        <dbReference type="SAM" id="SignalP"/>
    </source>
</evidence>
<feature type="chain" id="PRO_5009523198" description="M23ase beta-sheet core domain-containing protein" evidence="3">
    <location>
        <begin position="26"/>
        <end position="444"/>
    </location>
</feature>